<feature type="transmembrane region" description="Helical" evidence="9">
    <location>
        <begin position="152"/>
        <end position="172"/>
    </location>
</feature>
<keyword evidence="5 9" id="KW-0812">Transmembrane</keyword>
<keyword evidence="3" id="KW-1003">Cell membrane</keyword>
<keyword evidence="7 9" id="KW-0472">Membrane</keyword>
<dbReference type="PANTHER" id="PTHR35011:SF11">
    <property type="entry name" value="TRAP TRANSPORTER SMALL PERMEASE PROTEIN"/>
    <property type="match status" value="1"/>
</dbReference>
<accession>A0A285VDA0</accession>
<comment type="function">
    <text evidence="9">Part of the tripartite ATP-independent periplasmic (TRAP) transport system.</text>
</comment>
<keyword evidence="4 9" id="KW-0997">Cell inner membrane</keyword>
<protein>
    <recommendedName>
        <fullName evidence="9">TRAP transporter small permease protein</fullName>
    </recommendedName>
</protein>
<sequence>MIMTTLFRLIRRIAMGVFGAGAGLAMALIFLIVFGNAVIRYVFGSSLAWGDQIPVFLGIYGVMFGLALAYVQDRHVRFGIVVDFLPSRMREGLFVAVDLAVLVIGVLLAWSGYLFMANRGGMRISGLSSTVRSLRDATGLEFFSVLGTLAPYQFALCLGGLLLAVAALIKVIERLAELCSTSPEVP</sequence>
<dbReference type="PANTHER" id="PTHR35011">
    <property type="entry name" value="2,3-DIKETO-L-GULONATE TRAP TRANSPORTER SMALL PERMEASE PROTEIN YIAM"/>
    <property type="match status" value="1"/>
</dbReference>
<dbReference type="GO" id="GO:0022857">
    <property type="term" value="F:transmembrane transporter activity"/>
    <property type="evidence" value="ECO:0007669"/>
    <property type="project" value="UniProtKB-UniRule"/>
</dbReference>
<dbReference type="GO" id="GO:0015740">
    <property type="term" value="P:C4-dicarboxylate transport"/>
    <property type="evidence" value="ECO:0007669"/>
    <property type="project" value="TreeGrafter"/>
</dbReference>
<comment type="subunit">
    <text evidence="9">The complex comprises the extracytoplasmic solute receptor protein and the two transmembrane proteins.</text>
</comment>
<comment type="similarity">
    <text evidence="8 9">Belongs to the TRAP transporter small permease family.</text>
</comment>
<evidence type="ECO:0000313" key="12">
    <source>
        <dbReference type="Proteomes" id="UP000219023"/>
    </source>
</evidence>
<evidence type="ECO:0000259" key="10">
    <source>
        <dbReference type="Pfam" id="PF04290"/>
    </source>
</evidence>
<dbReference type="Proteomes" id="UP000219023">
    <property type="component" value="Unassembled WGS sequence"/>
</dbReference>
<evidence type="ECO:0000256" key="9">
    <source>
        <dbReference type="RuleBase" id="RU369079"/>
    </source>
</evidence>
<feature type="transmembrane region" description="Helical" evidence="9">
    <location>
        <begin position="92"/>
        <end position="113"/>
    </location>
</feature>
<name>A0A285VDA0_9GAMM</name>
<feature type="transmembrane region" description="Helical" evidence="9">
    <location>
        <begin position="53"/>
        <end position="71"/>
    </location>
</feature>
<evidence type="ECO:0000256" key="5">
    <source>
        <dbReference type="ARBA" id="ARBA00022692"/>
    </source>
</evidence>
<dbReference type="AlphaFoldDB" id="A0A285VDA0"/>
<evidence type="ECO:0000256" key="2">
    <source>
        <dbReference type="ARBA" id="ARBA00022448"/>
    </source>
</evidence>
<evidence type="ECO:0000256" key="8">
    <source>
        <dbReference type="ARBA" id="ARBA00038436"/>
    </source>
</evidence>
<dbReference type="GO" id="GO:0005886">
    <property type="term" value="C:plasma membrane"/>
    <property type="evidence" value="ECO:0007669"/>
    <property type="project" value="UniProtKB-SubCell"/>
</dbReference>
<evidence type="ECO:0000256" key="1">
    <source>
        <dbReference type="ARBA" id="ARBA00004429"/>
    </source>
</evidence>
<evidence type="ECO:0000256" key="4">
    <source>
        <dbReference type="ARBA" id="ARBA00022519"/>
    </source>
</evidence>
<dbReference type="InterPro" id="IPR007387">
    <property type="entry name" value="TRAP_DctQ"/>
</dbReference>
<evidence type="ECO:0000256" key="3">
    <source>
        <dbReference type="ARBA" id="ARBA00022475"/>
    </source>
</evidence>
<evidence type="ECO:0000313" key="11">
    <source>
        <dbReference type="EMBL" id="SOC52105.1"/>
    </source>
</evidence>
<comment type="subcellular location">
    <subcellularLocation>
        <location evidence="1 9">Cell inner membrane</location>
        <topology evidence="1 9">Multi-pass membrane protein</topology>
    </subcellularLocation>
</comment>
<organism evidence="11 12">
    <name type="scientific">Chromohalobacter canadensis</name>
    <dbReference type="NCBI Taxonomy" id="141389"/>
    <lineage>
        <taxon>Bacteria</taxon>
        <taxon>Pseudomonadati</taxon>
        <taxon>Pseudomonadota</taxon>
        <taxon>Gammaproteobacteria</taxon>
        <taxon>Oceanospirillales</taxon>
        <taxon>Halomonadaceae</taxon>
        <taxon>Chromohalobacter</taxon>
    </lineage>
</organism>
<evidence type="ECO:0000256" key="7">
    <source>
        <dbReference type="ARBA" id="ARBA00023136"/>
    </source>
</evidence>
<proteinExistence type="inferred from homology"/>
<evidence type="ECO:0000256" key="6">
    <source>
        <dbReference type="ARBA" id="ARBA00022989"/>
    </source>
</evidence>
<keyword evidence="6 9" id="KW-1133">Transmembrane helix</keyword>
<dbReference type="InterPro" id="IPR055348">
    <property type="entry name" value="DctQ"/>
</dbReference>
<keyword evidence="2 9" id="KW-0813">Transport</keyword>
<dbReference type="Pfam" id="PF04290">
    <property type="entry name" value="DctQ"/>
    <property type="match status" value="1"/>
</dbReference>
<reference evidence="11 12" key="1">
    <citation type="submission" date="2017-08" db="EMBL/GenBank/DDBJ databases">
        <authorList>
            <person name="de Groot N.N."/>
        </authorList>
    </citation>
    <scope>NUCLEOTIDE SEQUENCE [LARGE SCALE GENOMIC DNA]</scope>
    <source>
        <strain evidence="11 12">USBA 855</strain>
    </source>
</reference>
<dbReference type="EMBL" id="OBQJ01000001">
    <property type="protein sequence ID" value="SOC52105.1"/>
    <property type="molecule type" value="Genomic_DNA"/>
</dbReference>
<feature type="transmembrane region" description="Helical" evidence="9">
    <location>
        <begin position="12"/>
        <end position="33"/>
    </location>
</feature>
<gene>
    <name evidence="11" type="ORF">SAMN05421509_101523</name>
</gene>
<feature type="domain" description="Tripartite ATP-independent periplasmic transporters DctQ component" evidence="10">
    <location>
        <begin position="29"/>
        <end position="175"/>
    </location>
</feature>